<dbReference type="RefSeq" id="WP_191246840.1">
    <property type="nucleotide sequence ID" value="NZ_BNAU01000005.1"/>
</dbReference>
<comment type="caution">
    <text evidence="1">The sequence shown here is derived from an EMBL/GenBank/DDBJ whole genome shotgun (WGS) entry which is preliminary data.</text>
</comment>
<evidence type="ECO:0000313" key="2">
    <source>
        <dbReference type="Proteomes" id="UP000605897"/>
    </source>
</evidence>
<organism evidence="1 2">
    <name type="scientific">Amycolatopsis deserti</name>
    <dbReference type="NCBI Taxonomy" id="185696"/>
    <lineage>
        <taxon>Bacteria</taxon>
        <taxon>Bacillati</taxon>
        <taxon>Actinomycetota</taxon>
        <taxon>Actinomycetes</taxon>
        <taxon>Pseudonocardiales</taxon>
        <taxon>Pseudonocardiaceae</taxon>
        <taxon>Amycolatopsis</taxon>
    </lineage>
</organism>
<protein>
    <submittedName>
        <fullName evidence="1">Uncharacterized protein</fullName>
    </submittedName>
</protein>
<reference evidence="2" key="1">
    <citation type="journal article" date="2019" name="Int. J. Syst. Evol. Microbiol.">
        <title>The Global Catalogue of Microorganisms (GCM) 10K type strain sequencing project: providing services to taxonomists for standard genome sequencing and annotation.</title>
        <authorList>
            <consortium name="The Broad Institute Genomics Platform"/>
            <consortium name="The Broad Institute Genome Sequencing Center for Infectious Disease"/>
            <person name="Wu L."/>
            <person name="Ma J."/>
        </authorList>
    </citation>
    <scope>NUCLEOTIDE SEQUENCE [LARGE SCALE GENOMIC DNA]</scope>
    <source>
        <strain evidence="2">CGMCC 4.7677</strain>
    </source>
</reference>
<accession>A0ABQ3J9E3</accession>
<sequence>MDREALADLLDQPTGACRAARLALRQGGDYQVWIDSRVPAHHLVSTYRRRLRSTERRGVATLDLRATVEALEQLGDEPVVGGYVEAADGAWAYIVFLRPGCAELIACTGVRQRQR</sequence>
<dbReference type="EMBL" id="BNAU01000005">
    <property type="protein sequence ID" value="GHF08390.1"/>
    <property type="molecule type" value="Genomic_DNA"/>
</dbReference>
<evidence type="ECO:0000313" key="1">
    <source>
        <dbReference type="EMBL" id="GHF08390.1"/>
    </source>
</evidence>
<keyword evidence="2" id="KW-1185">Reference proteome</keyword>
<proteinExistence type="predicted"/>
<gene>
    <name evidence="1" type="ORF">GCM10017786_47710</name>
</gene>
<name>A0ABQ3J9E3_9PSEU</name>
<dbReference type="Proteomes" id="UP000605897">
    <property type="component" value="Unassembled WGS sequence"/>
</dbReference>